<name>A0A6J8EC65_MYTCO</name>
<accession>A0A6J8EC65</accession>
<protein>
    <submittedName>
        <fullName evidence="1">Uncharacterized protein</fullName>
    </submittedName>
</protein>
<evidence type="ECO:0000313" key="2">
    <source>
        <dbReference type="Proteomes" id="UP000507470"/>
    </source>
</evidence>
<gene>
    <name evidence="1" type="ORF">MCOR_49276</name>
</gene>
<sequence>MLILRIILYARNRHYTIRNISIFEQQDDHTLTDQRASEAENIYLYSTADDYSVHVFPVDRNGSIQGDGNVLESNSSISSSIDFNVEEDYIHPYDILVYNSQENDHENEKLDDSGEYFSAMTHDGKEDEKSVTSIEIKCSSLIIPGCLHIGHVNIVKSSSSKEDKIYKKYTKDNQGGLTNLHIIGTNANTKNINQSSNCGITHHKNHVLDDISLE</sequence>
<reference evidence="1 2" key="1">
    <citation type="submission" date="2020-06" db="EMBL/GenBank/DDBJ databases">
        <authorList>
            <person name="Li R."/>
            <person name="Bekaert M."/>
        </authorList>
    </citation>
    <scope>NUCLEOTIDE SEQUENCE [LARGE SCALE GENOMIC DNA]</scope>
    <source>
        <strain evidence="2">wild</strain>
    </source>
</reference>
<evidence type="ECO:0000313" key="1">
    <source>
        <dbReference type="EMBL" id="CAC5416681.1"/>
    </source>
</evidence>
<dbReference type="Proteomes" id="UP000507470">
    <property type="component" value="Unassembled WGS sequence"/>
</dbReference>
<keyword evidence="2" id="KW-1185">Reference proteome</keyword>
<organism evidence="1 2">
    <name type="scientific">Mytilus coruscus</name>
    <name type="common">Sea mussel</name>
    <dbReference type="NCBI Taxonomy" id="42192"/>
    <lineage>
        <taxon>Eukaryota</taxon>
        <taxon>Metazoa</taxon>
        <taxon>Spiralia</taxon>
        <taxon>Lophotrochozoa</taxon>
        <taxon>Mollusca</taxon>
        <taxon>Bivalvia</taxon>
        <taxon>Autobranchia</taxon>
        <taxon>Pteriomorphia</taxon>
        <taxon>Mytilida</taxon>
        <taxon>Mytiloidea</taxon>
        <taxon>Mytilidae</taxon>
        <taxon>Mytilinae</taxon>
        <taxon>Mytilus</taxon>
    </lineage>
</organism>
<proteinExistence type="predicted"/>
<dbReference type="AlphaFoldDB" id="A0A6J8EC65"/>
<dbReference type="EMBL" id="CACVKT020008674">
    <property type="protein sequence ID" value="CAC5416681.1"/>
    <property type="molecule type" value="Genomic_DNA"/>
</dbReference>